<feature type="transmembrane region" description="Helical" evidence="1">
    <location>
        <begin position="62"/>
        <end position="82"/>
    </location>
</feature>
<dbReference type="EMBL" id="VYXP01000005">
    <property type="protein sequence ID" value="KAA9131349.1"/>
    <property type="molecule type" value="Genomic_DNA"/>
</dbReference>
<accession>A0A5N0TDH5</accession>
<evidence type="ECO:0000256" key="1">
    <source>
        <dbReference type="SAM" id="Phobius"/>
    </source>
</evidence>
<comment type="caution">
    <text evidence="2">The sequence shown here is derived from an EMBL/GenBank/DDBJ whole genome shotgun (WGS) entry which is preliminary data.</text>
</comment>
<reference evidence="2 3" key="1">
    <citation type="submission" date="2019-09" db="EMBL/GenBank/DDBJ databases">
        <title>Wenzhouxiangella sp. Genome sequencing and assembly.</title>
        <authorList>
            <person name="Zhang R."/>
        </authorList>
    </citation>
    <scope>NUCLEOTIDE SEQUENCE [LARGE SCALE GENOMIC DNA]</scope>
    <source>
        <strain evidence="2 3">W260</strain>
    </source>
</reference>
<keyword evidence="1" id="KW-1133">Transmembrane helix</keyword>
<evidence type="ECO:0000313" key="2">
    <source>
        <dbReference type="EMBL" id="KAA9131349.1"/>
    </source>
</evidence>
<organism evidence="2 3">
    <name type="scientific">Marinihelvus fidelis</name>
    <dbReference type="NCBI Taxonomy" id="2613842"/>
    <lineage>
        <taxon>Bacteria</taxon>
        <taxon>Pseudomonadati</taxon>
        <taxon>Pseudomonadota</taxon>
        <taxon>Gammaproteobacteria</taxon>
        <taxon>Chromatiales</taxon>
        <taxon>Wenzhouxiangellaceae</taxon>
        <taxon>Marinihelvus</taxon>
    </lineage>
</organism>
<evidence type="ECO:0000313" key="3">
    <source>
        <dbReference type="Proteomes" id="UP000325372"/>
    </source>
</evidence>
<dbReference type="Proteomes" id="UP000325372">
    <property type="component" value="Unassembled WGS sequence"/>
</dbReference>
<keyword evidence="1" id="KW-0472">Membrane</keyword>
<gene>
    <name evidence="2" type="ORF">F3N42_08480</name>
</gene>
<keyword evidence="1" id="KW-0812">Transmembrane</keyword>
<dbReference type="RefSeq" id="WP_150863999.1">
    <property type="nucleotide sequence ID" value="NZ_VYXP01000005.1"/>
</dbReference>
<name>A0A5N0TDH5_9GAMM</name>
<protein>
    <recommendedName>
        <fullName evidence="4">DUF2628 domain-containing protein</fullName>
    </recommendedName>
</protein>
<evidence type="ECO:0008006" key="4">
    <source>
        <dbReference type="Google" id="ProtNLM"/>
    </source>
</evidence>
<keyword evidence="3" id="KW-1185">Reference proteome</keyword>
<sequence>MHIYDIYRHPDYGYQAVRRGFSWQAFLLPSVWAVRRGLGYITLVLVIATSLAFDIAELLGQWAGHPVSQVMILVALSVVVGLKPGFDGYRWHARALKDDDFRFQCSVAASSRRKAIRAAAGEQPFAGAVNVAA</sequence>
<feature type="transmembrane region" description="Helical" evidence="1">
    <location>
        <begin position="37"/>
        <end position="56"/>
    </location>
</feature>
<dbReference type="AlphaFoldDB" id="A0A5N0TDH5"/>
<proteinExistence type="predicted"/>